<dbReference type="PANTHER" id="PTHR33332">
    <property type="entry name" value="REVERSE TRANSCRIPTASE DOMAIN-CONTAINING PROTEIN"/>
    <property type="match status" value="1"/>
</dbReference>
<dbReference type="InterPro" id="IPR043502">
    <property type="entry name" value="DNA/RNA_pol_sf"/>
</dbReference>
<keyword evidence="3" id="KW-1185">Reference proteome</keyword>
<dbReference type="InterPro" id="IPR043128">
    <property type="entry name" value="Rev_trsase/Diguanyl_cyclase"/>
</dbReference>
<sequence length="112" mass="12899">MSGVPQGTVFGPLLFLCHINDLPQSVKSTVRLFADDCLLYREIRTFRDHLTLQEDLRKLEQWAHKWGMKFNAKKCYILSSKPTSNFFYNLDGTTLKQVDKSPYLGVQISSDP</sequence>
<dbReference type="Proteomes" id="UP001374579">
    <property type="component" value="Unassembled WGS sequence"/>
</dbReference>
<dbReference type="Pfam" id="PF00078">
    <property type="entry name" value="RVT_1"/>
    <property type="match status" value="1"/>
</dbReference>
<name>A0AAN9BNP9_9CAEN</name>
<dbReference type="InterPro" id="IPR000477">
    <property type="entry name" value="RT_dom"/>
</dbReference>
<dbReference type="Gene3D" id="3.30.70.270">
    <property type="match status" value="1"/>
</dbReference>
<evidence type="ECO:0000313" key="3">
    <source>
        <dbReference type="Proteomes" id="UP001374579"/>
    </source>
</evidence>
<dbReference type="SUPFAM" id="SSF56672">
    <property type="entry name" value="DNA/RNA polymerases"/>
    <property type="match status" value="1"/>
</dbReference>
<feature type="domain" description="Reverse transcriptase" evidence="1">
    <location>
        <begin position="1"/>
        <end position="108"/>
    </location>
</feature>
<dbReference type="EMBL" id="JBAMIC010000004">
    <property type="protein sequence ID" value="KAK7108867.1"/>
    <property type="molecule type" value="Genomic_DNA"/>
</dbReference>
<protein>
    <recommendedName>
        <fullName evidence="1">Reverse transcriptase domain-containing protein</fullName>
    </recommendedName>
</protein>
<organism evidence="2 3">
    <name type="scientific">Littorina saxatilis</name>
    <dbReference type="NCBI Taxonomy" id="31220"/>
    <lineage>
        <taxon>Eukaryota</taxon>
        <taxon>Metazoa</taxon>
        <taxon>Spiralia</taxon>
        <taxon>Lophotrochozoa</taxon>
        <taxon>Mollusca</taxon>
        <taxon>Gastropoda</taxon>
        <taxon>Caenogastropoda</taxon>
        <taxon>Littorinimorpha</taxon>
        <taxon>Littorinoidea</taxon>
        <taxon>Littorinidae</taxon>
        <taxon>Littorina</taxon>
    </lineage>
</organism>
<evidence type="ECO:0000259" key="1">
    <source>
        <dbReference type="PROSITE" id="PS50878"/>
    </source>
</evidence>
<accession>A0AAN9BNP9</accession>
<evidence type="ECO:0000313" key="2">
    <source>
        <dbReference type="EMBL" id="KAK7108867.1"/>
    </source>
</evidence>
<dbReference type="AlphaFoldDB" id="A0AAN9BNP9"/>
<dbReference type="PROSITE" id="PS50878">
    <property type="entry name" value="RT_POL"/>
    <property type="match status" value="1"/>
</dbReference>
<gene>
    <name evidence="2" type="ORF">V1264_016528</name>
</gene>
<reference evidence="2 3" key="1">
    <citation type="submission" date="2024-02" db="EMBL/GenBank/DDBJ databases">
        <title>Chromosome-scale genome assembly of the rough periwinkle Littorina saxatilis.</title>
        <authorList>
            <person name="De Jode A."/>
            <person name="Faria R."/>
            <person name="Formenti G."/>
            <person name="Sims Y."/>
            <person name="Smith T.P."/>
            <person name="Tracey A."/>
            <person name="Wood J.M.D."/>
            <person name="Zagrodzka Z.B."/>
            <person name="Johannesson K."/>
            <person name="Butlin R.K."/>
            <person name="Leder E.H."/>
        </authorList>
    </citation>
    <scope>NUCLEOTIDE SEQUENCE [LARGE SCALE GENOMIC DNA]</scope>
    <source>
        <strain evidence="2">Snail1</strain>
        <tissue evidence="2">Muscle</tissue>
    </source>
</reference>
<comment type="caution">
    <text evidence="2">The sequence shown here is derived from an EMBL/GenBank/DDBJ whole genome shotgun (WGS) entry which is preliminary data.</text>
</comment>
<proteinExistence type="predicted"/>